<proteinExistence type="predicted"/>
<name>A0A329SCZ0_9STRA</name>
<evidence type="ECO:0000313" key="2">
    <source>
        <dbReference type="Proteomes" id="UP000251314"/>
    </source>
</evidence>
<dbReference type="AlphaFoldDB" id="A0A329SCZ0"/>
<comment type="caution">
    <text evidence="1">The sequence shown here is derived from an EMBL/GenBank/DDBJ whole genome shotgun (WGS) entry which is preliminary data.</text>
</comment>
<evidence type="ECO:0000313" key="1">
    <source>
        <dbReference type="EMBL" id="RAW34733.1"/>
    </source>
</evidence>
<keyword evidence="2" id="KW-1185">Reference proteome</keyword>
<sequence length="71" mass="7871">MVFIASSLNRQFSLRYVSKSATVSGVTLIDLARAPPRFRSTARSLPTKSYAVDRGKALLVAMLLQLERSAW</sequence>
<reference evidence="1 2" key="1">
    <citation type="submission" date="2018-01" db="EMBL/GenBank/DDBJ databases">
        <title>Draft genome of the strawberry crown rot pathogen Phytophthora cactorum.</title>
        <authorList>
            <person name="Armitage A.D."/>
            <person name="Lysoe E."/>
            <person name="Nellist C.F."/>
            <person name="Harrison R.J."/>
            <person name="Brurberg M.B."/>
        </authorList>
    </citation>
    <scope>NUCLEOTIDE SEQUENCE [LARGE SCALE GENOMIC DNA]</scope>
    <source>
        <strain evidence="1 2">10300</strain>
    </source>
</reference>
<dbReference type="EMBL" id="MJFZ01000191">
    <property type="protein sequence ID" value="RAW34733.1"/>
    <property type="molecule type" value="Genomic_DNA"/>
</dbReference>
<accession>A0A329SCZ0</accession>
<dbReference type="VEuPathDB" id="FungiDB:PC110_g8965"/>
<gene>
    <name evidence="1" type="ORF">PC110_g8965</name>
</gene>
<dbReference type="Proteomes" id="UP000251314">
    <property type="component" value="Unassembled WGS sequence"/>
</dbReference>
<protein>
    <submittedName>
        <fullName evidence="1">Uncharacterized protein</fullName>
    </submittedName>
</protein>
<organism evidence="1 2">
    <name type="scientific">Phytophthora cactorum</name>
    <dbReference type="NCBI Taxonomy" id="29920"/>
    <lineage>
        <taxon>Eukaryota</taxon>
        <taxon>Sar</taxon>
        <taxon>Stramenopiles</taxon>
        <taxon>Oomycota</taxon>
        <taxon>Peronosporomycetes</taxon>
        <taxon>Peronosporales</taxon>
        <taxon>Peronosporaceae</taxon>
        <taxon>Phytophthora</taxon>
    </lineage>
</organism>